<organism evidence="2 3">
    <name type="scientific">Paramecium sonneborni</name>
    <dbReference type="NCBI Taxonomy" id="65129"/>
    <lineage>
        <taxon>Eukaryota</taxon>
        <taxon>Sar</taxon>
        <taxon>Alveolata</taxon>
        <taxon>Ciliophora</taxon>
        <taxon>Intramacronucleata</taxon>
        <taxon>Oligohymenophorea</taxon>
        <taxon>Peniculida</taxon>
        <taxon>Parameciidae</taxon>
        <taxon>Paramecium</taxon>
    </lineage>
</organism>
<proteinExistence type="predicted"/>
<keyword evidence="3" id="KW-1185">Reference proteome</keyword>
<dbReference type="Proteomes" id="UP000692954">
    <property type="component" value="Unassembled WGS sequence"/>
</dbReference>
<dbReference type="EMBL" id="CAJJDN010000121">
    <property type="protein sequence ID" value="CAD8119565.1"/>
    <property type="molecule type" value="Genomic_DNA"/>
</dbReference>
<comment type="caution">
    <text evidence="2">The sequence shown here is derived from an EMBL/GenBank/DDBJ whole genome shotgun (WGS) entry which is preliminary data.</text>
</comment>
<evidence type="ECO:0000256" key="1">
    <source>
        <dbReference type="SAM" id="MobiDB-lite"/>
    </source>
</evidence>
<accession>A0A8S1QX27</accession>
<evidence type="ECO:0000313" key="3">
    <source>
        <dbReference type="Proteomes" id="UP000692954"/>
    </source>
</evidence>
<feature type="region of interest" description="Disordered" evidence="1">
    <location>
        <begin position="351"/>
        <end position="375"/>
    </location>
</feature>
<gene>
    <name evidence="2" type="ORF">PSON_ATCC_30995.1.T1210189</name>
</gene>
<dbReference type="AlphaFoldDB" id="A0A8S1QX27"/>
<sequence length="375" mass="45187">MNNQSQEEQHFINPKYDEQIYMDDESEYMEPQLELFLESTPADYNLKGISQQETKKIGITKEFQKKRDIQKGIQSASKKINKSTKKLNKNTPKIEETQENQNSIENYVQKQYLNMSVKIFSELDEELRGEFTSITEEKDQKWPTLICCNQIIFGQCYESLDPKPTIVYLKKLKYNAESVNFKFRIKQFREICLAAKVDYQATQQFKDKDQKDNYERNLQTIESKLQEPKNQEEKELKDYISAFREFILTVIALKENKHIKRKITLNQDDFINLAKNRNMSKRLEQVFNMIENPQSNFKTIFQEIQPNEKNQYKDLNNKMQYYEQYIKKFRKKITEKRNTDKNDIEQFQQQVETLEQSEEDEKFFDYSPPRENFEE</sequence>
<name>A0A8S1QX27_9CILI</name>
<evidence type="ECO:0000313" key="2">
    <source>
        <dbReference type="EMBL" id="CAD8119565.1"/>
    </source>
</evidence>
<protein>
    <submittedName>
        <fullName evidence="2">Uncharacterized protein</fullName>
    </submittedName>
</protein>
<reference evidence="2" key="1">
    <citation type="submission" date="2021-01" db="EMBL/GenBank/DDBJ databases">
        <authorList>
            <consortium name="Genoscope - CEA"/>
            <person name="William W."/>
        </authorList>
    </citation>
    <scope>NUCLEOTIDE SEQUENCE</scope>
</reference>